<organism evidence="2 3">
    <name type="scientific">Tetracentron sinense</name>
    <name type="common">Spur-leaf</name>
    <dbReference type="NCBI Taxonomy" id="13715"/>
    <lineage>
        <taxon>Eukaryota</taxon>
        <taxon>Viridiplantae</taxon>
        <taxon>Streptophyta</taxon>
        <taxon>Embryophyta</taxon>
        <taxon>Tracheophyta</taxon>
        <taxon>Spermatophyta</taxon>
        <taxon>Magnoliopsida</taxon>
        <taxon>Trochodendrales</taxon>
        <taxon>Trochodendraceae</taxon>
        <taxon>Tetracentron</taxon>
    </lineage>
</organism>
<comment type="caution">
    <text evidence="2">The sequence shown here is derived from an EMBL/GenBank/DDBJ whole genome shotgun (WGS) entry which is preliminary data.</text>
</comment>
<dbReference type="Proteomes" id="UP000655225">
    <property type="component" value="Unassembled WGS sequence"/>
</dbReference>
<protein>
    <submittedName>
        <fullName evidence="2">Uncharacterized protein</fullName>
    </submittedName>
</protein>
<name>A0A834YQX0_TETSI</name>
<gene>
    <name evidence="2" type="ORF">HHK36_023816</name>
</gene>
<dbReference type="EMBL" id="JABCRI010000017">
    <property type="protein sequence ID" value="KAF8391511.1"/>
    <property type="molecule type" value="Genomic_DNA"/>
</dbReference>
<accession>A0A834YQX0</accession>
<reference evidence="2 3" key="1">
    <citation type="submission" date="2020-04" db="EMBL/GenBank/DDBJ databases">
        <title>Plant Genome Project.</title>
        <authorList>
            <person name="Zhang R.-G."/>
        </authorList>
    </citation>
    <scope>NUCLEOTIDE SEQUENCE [LARGE SCALE GENOMIC DNA]</scope>
    <source>
        <strain evidence="2">YNK0</strain>
        <tissue evidence="2">Leaf</tissue>
    </source>
</reference>
<feature type="region of interest" description="Disordered" evidence="1">
    <location>
        <begin position="40"/>
        <end position="95"/>
    </location>
</feature>
<feature type="compositionally biased region" description="Basic and acidic residues" evidence="1">
    <location>
        <begin position="70"/>
        <end position="95"/>
    </location>
</feature>
<keyword evidence="3" id="KW-1185">Reference proteome</keyword>
<evidence type="ECO:0000256" key="1">
    <source>
        <dbReference type="SAM" id="MobiDB-lite"/>
    </source>
</evidence>
<dbReference type="AlphaFoldDB" id="A0A834YQX0"/>
<proteinExistence type="predicted"/>
<evidence type="ECO:0000313" key="3">
    <source>
        <dbReference type="Proteomes" id="UP000655225"/>
    </source>
</evidence>
<evidence type="ECO:0000313" key="2">
    <source>
        <dbReference type="EMBL" id="KAF8391511.1"/>
    </source>
</evidence>
<sequence length="95" mass="10444">MGEGEREKSNKPRVWLSATTVATTMAMDGDGKLDFYSSRPEEAEVVEPDGSGSGSSSSSQHPSRSTNFKHLIDILDKKETEIKNKPKRKSSDSKQ</sequence>